<dbReference type="EMBL" id="CP001842">
    <property type="protein sequence ID" value="ADB94800.1"/>
    <property type="molecule type" value="Genomic_DNA"/>
</dbReference>
<evidence type="ECO:0000313" key="2">
    <source>
        <dbReference type="EMBL" id="ADB94800.1"/>
    </source>
</evidence>
<proteinExistence type="predicted"/>
<keyword evidence="1" id="KW-0472">Membrane</keyword>
<protein>
    <submittedName>
        <fullName evidence="2">Uncharacterized protein</fullName>
    </submittedName>
</protein>
<feature type="transmembrane region" description="Helical" evidence="1">
    <location>
        <begin position="53"/>
        <end position="76"/>
    </location>
</feature>
<dbReference type="STRING" id="1453429.UCYN_00440"/>
<dbReference type="Proteomes" id="UP000001405">
    <property type="component" value="Chromosome"/>
</dbReference>
<keyword evidence="1" id="KW-0812">Transmembrane</keyword>
<keyword evidence="1" id="KW-1133">Transmembrane helix</keyword>
<dbReference type="AlphaFoldDB" id="D3EMV0"/>
<organism evidence="3">
    <name type="scientific">Atelocyanobacterium thalassa (isolate ALOHA)</name>
    <dbReference type="NCBI Taxonomy" id="1453429"/>
    <lineage>
        <taxon>Bacteria</taxon>
        <taxon>Bacillati</taxon>
        <taxon>Cyanobacteriota</taxon>
        <taxon>Cyanophyceae</taxon>
        <taxon>Oscillatoriophycideae</taxon>
        <taxon>Chroococcales</taxon>
        <taxon>Aphanothecaceae</taxon>
        <taxon>Candidatus Atelocyanobacterium</taxon>
        <taxon>Candidatus Atelocyanobacterium thalassae</taxon>
    </lineage>
</organism>
<dbReference type="RefSeq" id="WP_012953465.1">
    <property type="nucleotide sequence ID" value="NC_013771.1"/>
</dbReference>
<gene>
    <name evidence="2" type="ordered locus">UCYN_00440</name>
</gene>
<evidence type="ECO:0000313" key="3">
    <source>
        <dbReference type="Proteomes" id="UP000001405"/>
    </source>
</evidence>
<dbReference type="KEGG" id="cyu:UCYN_00440"/>
<name>D3EMV0_ATETH</name>
<reference evidence="2 3" key="1">
    <citation type="journal article" date="2010" name="Nature">
        <title>Metabolic streamlining in an open-ocean nitrogen-fixing cyanobacterium.</title>
        <authorList>
            <person name="Tripp H.J."/>
            <person name="Bench S.R."/>
            <person name="Turk K.A."/>
            <person name="Foster R.A."/>
            <person name="Desany B.A."/>
            <person name="Niazi F."/>
            <person name="Affourtit J.P."/>
            <person name="Zehr J.P."/>
        </authorList>
    </citation>
    <scope>NUCLEOTIDE SEQUENCE [LARGE SCALE GENOMIC DNA]</scope>
    <source>
        <strain evidence="3">ALOHA</strain>
    </source>
</reference>
<accession>D3EMV0</accession>
<dbReference type="InterPro" id="IPR008470">
    <property type="entry name" value="Uncharacterised_Ycf33"/>
</dbReference>
<evidence type="ECO:0000256" key="1">
    <source>
        <dbReference type="SAM" id="Phobius"/>
    </source>
</evidence>
<feature type="transmembrane region" description="Helical" evidence="1">
    <location>
        <begin position="20"/>
        <end position="41"/>
    </location>
</feature>
<sequence length="79" mass="9347">MPSSNTFEKIRIMKDFLRNISCYPRFFIGFLLNIFLSFFSWTKLLPKNYLTKILIFGIILSVFSFFYFTLLGMLGIPLT</sequence>
<dbReference type="HOGENOM" id="CLU_189266_0_0_3"/>
<dbReference type="Pfam" id="PF05421">
    <property type="entry name" value="DUF751"/>
    <property type="match status" value="1"/>
</dbReference>
<keyword evidence="3" id="KW-1185">Reference proteome</keyword>